<evidence type="ECO:0000256" key="6">
    <source>
        <dbReference type="RuleBase" id="RU362125"/>
    </source>
</evidence>
<dbReference type="GO" id="GO:0050660">
    <property type="term" value="F:flavin adenine dinucleotide binding"/>
    <property type="evidence" value="ECO:0007669"/>
    <property type="project" value="InterPro"/>
</dbReference>
<dbReference type="PANTHER" id="PTHR43884">
    <property type="entry name" value="ACYL-COA DEHYDROGENASE"/>
    <property type="match status" value="1"/>
</dbReference>
<evidence type="ECO:0000256" key="2">
    <source>
        <dbReference type="ARBA" id="ARBA00009347"/>
    </source>
</evidence>
<dbReference type="FunFam" id="2.40.110.10:FF:000002">
    <property type="entry name" value="Acyl-CoA dehydrogenase fadE12"/>
    <property type="match status" value="1"/>
</dbReference>
<evidence type="ECO:0000256" key="5">
    <source>
        <dbReference type="ARBA" id="ARBA00023002"/>
    </source>
</evidence>
<dbReference type="InterPro" id="IPR006091">
    <property type="entry name" value="Acyl-CoA_Oxase/DH_mid-dom"/>
</dbReference>
<gene>
    <name evidence="9" type="ORF">NCTC10692_03224</name>
</gene>
<keyword evidence="5 6" id="KW-0560">Oxidoreductase</keyword>
<reference evidence="9 10" key="1">
    <citation type="submission" date="2018-06" db="EMBL/GenBank/DDBJ databases">
        <authorList>
            <consortium name="Pathogen Informatics"/>
            <person name="Doyle S."/>
        </authorList>
    </citation>
    <scope>NUCLEOTIDE SEQUENCE [LARGE SCALE GENOMIC DNA]</scope>
    <source>
        <strain evidence="9 10">NCTC10692</strain>
    </source>
</reference>
<dbReference type="InterPro" id="IPR046373">
    <property type="entry name" value="Acyl-CoA_Oxase/DH_mid-dom_sf"/>
</dbReference>
<dbReference type="InterPro" id="IPR036250">
    <property type="entry name" value="AcylCo_DH-like_C"/>
</dbReference>
<comment type="cofactor">
    <cofactor evidence="1 6">
        <name>FAD</name>
        <dbReference type="ChEBI" id="CHEBI:57692"/>
    </cofactor>
</comment>
<proteinExistence type="inferred from homology"/>
<dbReference type="Pfam" id="PF02770">
    <property type="entry name" value="Acyl-CoA_dh_M"/>
    <property type="match status" value="1"/>
</dbReference>
<dbReference type="NCBIfam" id="NF033547">
    <property type="entry name" value="transpos_IS1595"/>
    <property type="match status" value="1"/>
</dbReference>
<evidence type="ECO:0000256" key="1">
    <source>
        <dbReference type="ARBA" id="ARBA00001974"/>
    </source>
</evidence>
<dbReference type="InterPro" id="IPR037069">
    <property type="entry name" value="AcylCoA_DH/ox_N_sf"/>
</dbReference>
<dbReference type="InterPro" id="IPR009075">
    <property type="entry name" value="AcylCo_DH/oxidase_C"/>
</dbReference>
<evidence type="ECO:0000313" key="10">
    <source>
        <dbReference type="Proteomes" id="UP000255303"/>
    </source>
</evidence>
<evidence type="ECO:0000256" key="4">
    <source>
        <dbReference type="ARBA" id="ARBA00022827"/>
    </source>
</evidence>
<dbReference type="SMART" id="SM01126">
    <property type="entry name" value="DDE_Tnp_IS1595"/>
    <property type="match status" value="1"/>
</dbReference>
<dbReference type="PANTHER" id="PTHR43884:SF12">
    <property type="entry name" value="ISOVALERYL-COA DEHYDROGENASE, MITOCHONDRIAL-RELATED"/>
    <property type="match status" value="1"/>
</dbReference>
<organism evidence="9 10">
    <name type="scientific">Ectopseudomonas oleovorans</name>
    <name type="common">Pseudomonas oleovorans</name>
    <dbReference type="NCBI Taxonomy" id="301"/>
    <lineage>
        <taxon>Bacteria</taxon>
        <taxon>Pseudomonadati</taxon>
        <taxon>Pseudomonadota</taxon>
        <taxon>Gammaproteobacteria</taxon>
        <taxon>Pseudomonadales</taxon>
        <taxon>Pseudomonadaceae</taxon>
        <taxon>Ectopseudomonas</taxon>
    </lineage>
</organism>
<dbReference type="InterPro" id="IPR024445">
    <property type="entry name" value="Tnp_ISXO2-like"/>
</dbReference>
<dbReference type="SUPFAM" id="SSF56645">
    <property type="entry name" value="Acyl-CoA dehydrogenase NM domain-like"/>
    <property type="match status" value="1"/>
</dbReference>
<dbReference type="AlphaFoldDB" id="A0A379JXM7"/>
<dbReference type="Proteomes" id="UP000255303">
    <property type="component" value="Unassembled WGS sequence"/>
</dbReference>
<evidence type="ECO:0000259" key="8">
    <source>
        <dbReference type="SMART" id="SM01126"/>
    </source>
</evidence>
<name>A0A379JXM7_ECTOL</name>
<feature type="region of interest" description="Disordered" evidence="7">
    <location>
        <begin position="457"/>
        <end position="477"/>
    </location>
</feature>
<dbReference type="Gene3D" id="1.20.140.10">
    <property type="entry name" value="Butyryl-CoA Dehydrogenase, subunit A, domain 3"/>
    <property type="match status" value="1"/>
</dbReference>
<dbReference type="FunFam" id="1.10.540.10:FF:000009">
    <property type="entry name" value="Probable acyl-CoA dehydrogenase"/>
    <property type="match status" value="1"/>
</dbReference>
<dbReference type="GO" id="GO:0016937">
    <property type="term" value="F:short-chain fatty acyl-CoA dehydrogenase activity"/>
    <property type="evidence" value="ECO:0007669"/>
    <property type="project" value="UniProtKB-EC"/>
</dbReference>
<sequence length="620" mass="69906">MQRNHFDTEHNLFRDAFAAFLDKEVVPHQEAWEEAGVVDRSVWRKAGEMGFLLPWADEEYGGAGLKDFRYEQIMCEELARINEPGFMIPLHSALCGPYIAEYGNAEQKARLLPGIISGETILAVAMTEPSAGSDLAGMRTTAVDKGDHWLLNGSKVFISNGYLADVVIVAAKTDPANKHAMGLFLVERGMPGFERGKKLKKLGMHSQDTAELFFNDVKVPKENLLGDAKGGFFYLMNMLAQERLTNACGAVAGAEAALQTTIEYVKERQAFGRPVAHFQRLCLSYLLQWSKLNRDLSQHEGSIMKAVQFSRWMAQLSSLNPEQRDQLRSKLLPAARHWQDAIKAPSHCPHCQSRELRPWGSSGDLPRYRCKVCGKTSNALTGTPMARLRKRHLWQDYADALTQSLSVRKAAVHCGVSKNTAFLWRHRFLSRIADHQAQHASGIVEADETFFLESFKGQRELPRPPRRRGGSAQRRGLSAEQIPVLVVRDRSGQQADFKLEKLDAQHIGERLRPLIDADAILCTDSAGVYAHFAKVEGITHRPINPSQNRRVDGAFHIQNVNAYDSRLKSWMIPFHGVATKYLTNYLGWRRLLERYKTQLNPLICLKEALGYRDMQQLTQT</sequence>
<dbReference type="InterPro" id="IPR006089">
    <property type="entry name" value="Acyl-CoA_DH_CS"/>
</dbReference>
<comment type="similarity">
    <text evidence="2 6">Belongs to the acyl-CoA dehydrogenase family.</text>
</comment>
<feature type="domain" description="ISXO2-like transposase" evidence="8">
    <location>
        <begin position="439"/>
        <end position="594"/>
    </location>
</feature>
<accession>A0A379JXM7</accession>
<dbReference type="Gene3D" id="1.10.540.10">
    <property type="entry name" value="Acyl-CoA dehydrogenase/oxidase, N-terminal domain"/>
    <property type="match status" value="1"/>
</dbReference>
<evidence type="ECO:0000313" key="9">
    <source>
        <dbReference type="EMBL" id="SUD52733.1"/>
    </source>
</evidence>
<dbReference type="InterPro" id="IPR013786">
    <property type="entry name" value="AcylCoA_DH/ox_N"/>
</dbReference>
<dbReference type="Pfam" id="PF02771">
    <property type="entry name" value="Acyl-CoA_dh_N"/>
    <property type="match status" value="1"/>
</dbReference>
<dbReference type="Gene3D" id="2.40.110.10">
    <property type="entry name" value="Butyryl-CoA Dehydrogenase, subunit A, domain 2"/>
    <property type="match status" value="1"/>
</dbReference>
<keyword evidence="3 6" id="KW-0285">Flavoprotein</keyword>
<dbReference type="EC" id="1.3.8.1" evidence="9"/>
<evidence type="ECO:0000256" key="3">
    <source>
        <dbReference type="ARBA" id="ARBA00022630"/>
    </source>
</evidence>
<protein>
    <submittedName>
        <fullName evidence="9">Acyl-CoA dehydrogenase</fullName>
        <ecNumber evidence="9">1.3.8.1</ecNumber>
    </submittedName>
</protein>
<dbReference type="Pfam" id="PF00441">
    <property type="entry name" value="Acyl-CoA_dh_1"/>
    <property type="match status" value="1"/>
</dbReference>
<dbReference type="SUPFAM" id="SSF47203">
    <property type="entry name" value="Acyl-CoA dehydrogenase C-terminal domain-like"/>
    <property type="match status" value="1"/>
</dbReference>
<keyword evidence="4 6" id="KW-0274">FAD</keyword>
<dbReference type="Pfam" id="PF12762">
    <property type="entry name" value="DDE_Tnp_IS1595"/>
    <property type="match status" value="1"/>
</dbReference>
<evidence type="ECO:0000256" key="7">
    <source>
        <dbReference type="SAM" id="MobiDB-lite"/>
    </source>
</evidence>
<dbReference type="EMBL" id="UGUV01000002">
    <property type="protein sequence ID" value="SUD52733.1"/>
    <property type="molecule type" value="Genomic_DNA"/>
</dbReference>
<dbReference type="InterPro" id="IPR009100">
    <property type="entry name" value="AcylCoA_DH/oxidase_NM_dom_sf"/>
</dbReference>
<dbReference type="PROSITE" id="PS00072">
    <property type="entry name" value="ACYL_COA_DH_1"/>
    <property type="match status" value="1"/>
</dbReference>